<evidence type="ECO:0000256" key="6">
    <source>
        <dbReference type="SAM" id="MobiDB-lite"/>
    </source>
</evidence>
<dbReference type="Pfam" id="PF17407">
    <property type="entry name" value="Nrap_D6"/>
    <property type="match status" value="1"/>
</dbReference>
<gene>
    <name evidence="13" type="ORF">HK097_010888</name>
</gene>
<sequence>MVSLKRKAASQSDHRGSKKRVPVAADPYIDQSDDEEDDGSEAAESEADSLHEADFVEENEDVDMIDGDAEEPGSEEDDEEEKSIPGQPRKKSADKLYKAPTNEEIQQLKETSDLFNSNLFKLQIDELMKEVQVNHNKTAPLEKALHKLKEIIDSMDEIPEGSVSGSTSKLASAGIAIPFPHPPPPADAQYKFAFKKPSKIFIVGSYLLKTVAKNPRGSNVDIAVQMPESLFQDKDNVNYRYFYKRAYYLAVLAMQLRKRREELNVSLEFEAFDGDRRRPVLVLKSGGDGSETDFGKLGFYIRLFPIIPVNLFLPTRLAPSRNNVRPNFVSSTAPTTSDPPATPRYNAAILHDTTLVPNLNVLHHHVTTCAGFRDAVVLAKVWLTQRGFGKWPGSFNGFLFAMIMGYLLRTSDKNGVRRLANSFSSYQLFKVTMEFLATHDFDAQPIFMTENGKPLEEAEFSKEAFAKHYDVVIVGPSGKVNLASAMSRGMLDELQHEAKISMRMLNDVGHDHFDSLFLKSVDVLHLRYDNVARIATRPKTSPTYTTTASLDFPSHYLFLQSKVPKILKRALTNRASLVTARMDPLPAWPVDESPATYLSAGIAIYVCLILDPENSIRVVEHGPPPEDTTAADAFRALWGEKSELRRFKDGSILESVVFDCDGTLDERALIVGRMVEYLLGRHFGVGKEGMTYWAGQFNRFIRAPGIDVSALSYQMVMEAFAGFTKQLRGLDGLPLGVTTVIPCAEGLRYSSVFIPQPRPSDERLKGGYRPLIEPLDVVIEFESSGRWPDDLDAIAQMKLAFYIRIAELITKQAPGTRAIVSKDDGGYIDVTPSTGFTFRCRIHHDREELLHERRVAKETELATKDTLLVAQKQYIRRFHHLPHHSIRLQNLCLRHPFLPYAIRLLKRWVGAHMLSTQIPAEMLELIAAKVFLDAAPYNEPHSPYIGFVRALELIRSWDWEKDALVVGIDQDEKGGVAEDKEAVADAAAGSKSGAMRVVTEKDTVGTWWAEQKPSWMVVHRLVALAKAALSHLNEAFQSGLEKGLAKIFLTPAKGYDVVLHLHPHKCPRFRQSLTYDADCLPKVASKYKNLVSAKDRELVLLTEFDPVQKYLAELEAAFGSCATFFHDRYGGTAIALVWNRKAVMSSTWKVGQPFNATPVMPATSKKSDKRTKQTWGVAPNFTAMAAEMERLGTGLVYGVDIHIVGLE</sequence>
<dbReference type="InterPro" id="IPR035369">
    <property type="entry name" value="Nrap_D4"/>
</dbReference>
<name>A0AAD5SIP5_9FUNG</name>
<dbReference type="Proteomes" id="UP001212841">
    <property type="component" value="Unassembled WGS sequence"/>
</dbReference>
<dbReference type="GO" id="GO:0003723">
    <property type="term" value="F:RNA binding"/>
    <property type="evidence" value="ECO:0007669"/>
    <property type="project" value="UniProtKB-KW"/>
</dbReference>
<evidence type="ECO:0000259" key="8">
    <source>
        <dbReference type="Pfam" id="PF17403"/>
    </source>
</evidence>
<dbReference type="InterPro" id="IPR035082">
    <property type="entry name" value="Nrap_D1"/>
</dbReference>
<dbReference type="PANTHER" id="PTHR17972:SF0">
    <property type="entry name" value="NUCLEOLAR PROTEIN 6"/>
    <property type="match status" value="1"/>
</dbReference>
<keyword evidence="3 5" id="KW-0694">RNA-binding</keyword>
<dbReference type="AlphaFoldDB" id="A0AAD5SIP5"/>
<dbReference type="Gene3D" id="1.10.1410.10">
    <property type="match status" value="2"/>
</dbReference>
<feature type="domain" description="Nrap protein" evidence="9">
    <location>
        <begin position="526"/>
        <end position="683"/>
    </location>
</feature>
<keyword evidence="5" id="KW-0690">Ribosome biogenesis</keyword>
<dbReference type="PANTHER" id="PTHR17972">
    <property type="entry name" value="NUCLEOLAR RNA-ASSOCIATED PROTEIN"/>
    <property type="match status" value="1"/>
</dbReference>
<dbReference type="Pfam" id="PF17403">
    <property type="entry name" value="Nrap_D2"/>
    <property type="match status" value="1"/>
</dbReference>
<reference evidence="13" key="1">
    <citation type="submission" date="2020-05" db="EMBL/GenBank/DDBJ databases">
        <title>Phylogenomic resolution of chytrid fungi.</title>
        <authorList>
            <person name="Stajich J.E."/>
            <person name="Amses K."/>
            <person name="Simmons R."/>
            <person name="Seto K."/>
            <person name="Myers J."/>
            <person name="Bonds A."/>
            <person name="Quandt C.A."/>
            <person name="Barry K."/>
            <person name="Liu P."/>
            <person name="Grigoriev I."/>
            <person name="Longcore J.E."/>
            <person name="James T.Y."/>
        </authorList>
    </citation>
    <scope>NUCLEOTIDE SEQUENCE</scope>
    <source>
        <strain evidence="13">JEL0318</strain>
    </source>
</reference>
<dbReference type="Pfam" id="PF17406">
    <property type="entry name" value="Nrap_D5"/>
    <property type="match status" value="1"/>
</dbReference>
<dbReference type="GO" id="GO:0032040">
    <property type="term" value="C:small-subunit processome"/>
    <property type="evidence" value="ECO:0007669"/>
    <property type="project" value="TreeGrafter"/>
</dbReference>
<keyword evidence="5" id="KW-0687">Ribonucleoprotein</keyword>
<protein>
    <recommendedName>
        <fullName evidence="5">U3 small nucleolar RNA-associated protein 22</fullName>
    </recommendedName>
</protein>
<evidence type="ECO:0000256" key="4">
    <source>
        <dbReference type="ARBA" id="ARBA00023242"/>
    </source>
</evidence>
<evidence type="ECO:0000313" key="13">
    <source>
        <dbReference type="EMBL" id="KAJ3055309.1"/>
    </source>
</evidence>
<proteinExistence type="inferred from homology"/>
<feature type="compositionally biased region" description="Acidic residues" evidence="6">
    <location>
        <begin position="31"/>
        <end position="47"/>
    </location>
</feature>
<dbReference type="Pfam" id="PF17405">
    <property type="entry name" value="Nrap_D4"/>
    <property type="match status" value="1"/>
</dbReference>
<evidence type="ECO:0000259" key="7">
    <source>
        <dbReference type="Pfam" id="PF03813"/>
    </source>
</evidence>
<evidence type="ECO:0000313" key="14">
    <source>
        <dbReference type="Proteomes" id="UP001212841"/>
    </source>
</evidence>
<evidence type="ECO:0000259" key="10">
    <source>
        <dbReference type="Pfam" id="PF17405"/>
    </source>
</evidence>
<evidence type="ECO:0000256" key="3">
    <source>
        <dbReference type="ARBA" id="ARBA00022884"/>
    </source>
</evidence>
<dbReference type="FunFam" id="1.10.1410.10:FF:000006">
    <property type="entry name" value="Nucleolar protein 6"/>
    <property type="match status" value="1"/>
</dbReference>
<evidence type="ECO:0000259" key="9">
    <source>
        <dbReference type="Pfam" id="PF17404"/>
    </source>
</evidence>
<dbReference type="InterPro" id="IPR035368">
    <property type="entry name" value="Nrap_D3"/>
</dbReference>
<dbReference type="GO" id="GO:0032545">
    <property type="term" value="C:CURI complex"/>
    <property type="evidence" value="ECO:0007669"/>
    <property type="project" value="TreeGrafter"/>
</dbReference>
<feature type="domain" description="Nrap protein" evidence="12">
    <location>
        <begin position="1053"/>
        <end position="1197"/>
    </location>
</feature>
<comment type="caution">
    <text evidence="13">The sequence shown here is derived from an EMBL/GenBank/DDBJ whole genome shotgun (WGS) entry which is preliminary data.</text>
</comment>
<accession>A0AAD5SIP5</accession>
<dbReference type="InterPro" id="IPR035370">
    <property type="entry name" value="Nrap_D5"/>
</dbReference>
<evidence type="ECO:0000256" key="1">
    <source>
        <dbReference type="ARBA" id="ARBA00004604"/>
    </source>
</evidence>
<feature type="domain" description="Nrap protein" evidence="10">
    <location>
        <begin position="710"/>
        <end position="892"/>
    </location>
</feature>
<feature type="domain" description="Nrap protein" evidence="11">
    <location>
        <begin position="895"/>
        <end position="1046"/>
    </location>
</feature>
<dbReference type="InterPro" id="IPR005554">
    <property type="entry name" value="NOL6/Upt22"/>
</dbReference>
<keyword evidence="5" id="KW-0698">rRNA processing</keyword>
<evidence type="ECO:0000259" key="11">
    <source>
        <dbReference type="Pfam" id="PF17406"/>
    </source>
</evidence>
<organism evidence="13 14">
    <name type="scientific">Rhizophlyctis rosea</name>
    <dbReference type="NCBI Taxonomy" id="64517"/>
    <lineage>
        <taxon>Eukaryota</taxon>
        <taxon>Fungi</taxon>
        <taxon>Fungi incertae sedis</taxon>
        <taxon>Chytridiomycota</taxon>
        <taxon>Chytridiomycota incertae sedis</taxon>
        <taxon>Chytridiomycetes</taxon>
        <taxon>Rhizophlyctidales</taxon>
        <taxon>Rhizophlyctidaceae</taxon>
        <taxon>Rhizophlyctis</taxon>
    </lineage>
</organism>
<dbReference type="Pfam" id="PF17404">
    <property type="entry name" value="Nrap_D3"/>
    <property type="match status" value="1"/>
</dbReference>
<dbReference type="EMBL" id="JADGJD010000085">
    <property type="protein sequence ID" value="KAJ3055309.1"/>
    <property type="molecule type" value="Genomic_DNA"/>
</dbReference>
<keyword evidence="14" id="KW-1185">Reference proteome</keyword>
<dbReference type="GO" id="GO:0006409">
    <property type="term" value="P:tRNA export from nucleus"/>
    <property type="evidence" value="ECO:0007669"/>
    <property type="project" value="TreeGrafter"/>
</dbReference>
<dbReference type="InterPro" id="IPR035367">
    <property type="entry name" value="Nrap_D2"/>
</dbReference>
<dbReference type="GO" id="GO:0006364">
    <property type="term" value="P:rRNA processing"/>
    <property type="evidence" value="ECO:0007669"/>
    <property type="project" value="UniProtKB-KW"/>
</dbReference>
<dbReference type="InterPro" id="IPR035371">
    <property type="entry name" value="Nrap_D6"/>
</dbReference>
<dbReference type="Pfam" id="PF03813">
    <property type="entry name" value="Nrap"/>
    <property type="match status" value="1"/>
</dbReference>
<keyword evidence="4 5" id="KW-0539">Nucleus</keyword>
<evidence type="ECO:0000256" key="2">
    <source>
        <dbReference type="ARBA" id="ARBA00006674"/>
    </source>
</evidence>
<feature type="domain" description="Nrap protein" evidence="8">
    <location>
        <begin position="372"/>
        <end position="519"/>
    </location>
</feature>
<comment type="similarity">
    <text evidence="2 5">Belongs to the NRAP family.</text>
</comment>
<feature type="compositionally biased region" description="Acidic residues" evidence="6">
    <location>
        <begin position="55"/>
        <end position="81"/>
    </location>
</feature>
<feature type="domain" description="Nrap protein" evidence="7">
    <location>
        <begin position="220"/>
        <end position="365"/>
    </location>
</feature>
<evidence type="ECO:0000259" key="12">
    <source>
        <dbReference type="Pfam" id="PF17407"/>
    </source>
</evidence>
<feature type="region of interest" description="Disordered" evidence="6">
    <location>
        <begin position="1"/>
        <end position="96"/>
    </location>
</feature>
<dbReference type="Gene3D" id="3.30.70.3030">
    <property type="match status" value="1"/>
</dbReference>
<evidence type="ECO:0000256" key="5">
    <source>
        <dbReference type="RuleBase" id="RU364032"/>
    </source>
</evidence>
<comment type="subcellular location">
    <subcellularLocation>
        <location evidence="1 5">Nucleus</location>
        <location evidence="1 5">Nucleolus</location>
    </subcellularLocation>
</comment>
<dbReference type="GO" id="GO:0034456">
    <property type="term" value="C:UTP-C complex"/>
    <property type="evidence" value="ECO:0007669"/>
    <property type="project" value="TreeGrafter"/>
</dbReference>